<accession>A0A941EML1</accession>
<dbReference type="InterPro" id="IPR012337">
    <property type="entry name" value="RNaseH-like_sf"/>
</dbReference>
<dbReference type="InterPro" id="IPR050900">
    <property type="entry name" value="Transposase_IS3/IS150/IS904"/>
</dbReference>
<dbReference type="AlphaFoldDB" id="A0A941EML1"/>
<dbReference type="GO" id="GO:0003676">
    <property type="term" value="F:nucleic acid binding"/>
    <property type="evidence" value="ECO:0007669"/>
    <property type="project" value="InterPro"/>
</dbReference>
<dbReference type="InterPro" id="IPR036397">
    <property type="entry name" value="RNaseH_sf"/>
</dbReference>
<organism evidence="2 3">
    <name type="scientific">Actinospica durhamensis</name>
    <dbReference type="NCBI Taxonomy" id="1508375"/>
    <lineage>
        <taxon>Bacteria</taxon>
        <taxon>Bacillati</taxon>
        <taxon>Actinomycetota</taxon>
        <taxon>Actinomycetes</taxon>
        <taxon>Catenulisporales</taxon>
        <taxon>Actinospicaceae</taxon>
        <taxon>Actinospica</taxon>
    </lineage>
</organism>
<evidence type="ECO:0000313" key="3">
    <source>
        <dbReference type="Proteomes" id="UP000675781"/>
    </source>
</evidence>
<dbReference type="InterPro" id="IPR001584">
    <property type="entry name" value="Integrase_cat-core"/>
</dbReference>
<dbReference type="EMBL" id="JAGSOG010000086">
    <property type="protein sequence ID" value="MBR7835190.1"/>
    <property type="molecule type" value="Genomic_DNA"/>
</dbReference>
<dbReference type="PANTHER" id="PTHR46889:SF4">
    <property type="entry name" value="TRANSPOSASE INSO FOR INSERTION SEQUENCE ELEMENT IS911B-RELATED"/>
    <property type="match status" value="1"/>
</dbReference>
<comment type="caution">
    <text evidence="2">The sequence shown here is derived from an EMBL/GenBank/DDBJ whole genome shotgun (WGS) entry which is preliminary data.</text>
</comment>
<evidence type="ECO:0000313" key="2">
    <source>
        <dbReference type="EMBL" id="MBR7835190.1"/>
    </source>
</evidence>
<dbReference type="PANTHER" id="PTHR46889">
    <property type="entry name" value="TRANSPOSASE INSF FOR INSERTION SEQUENCE IS3B-RELATED"/>
    <property type="match status" value="1"/>
</dbReference>
<name>A0A941EML1_9ACTN</name>
<dbReference type="SUPFAM" id="SSF53098">
    <property type="entry name" value="Ribonuclease H-like"/>
    <property type="match status" value="1"/>
</dbReference>
<proteinExistence type="predicted"/>
<protein>
    <submittedName>
        <fullName evidence="2">DDE-type integrase/transposase/recombinase</fullName>
    </submittedName>
</protein>
<dbReference type="Gene3D" id="3.30.420.10">
    <property type="entry name" value="Ribonuclease H-like superfamily/Ribonuclease H"/>
    <property type="match status" value="1"/>
</dbReference>
<dbReference type="GO" id="GO:0015074">
    <property type="term" value="P:DNA integration"/>
    <property type="evidence" value="ECO:0007669"/>
    <property type="project" value="InterPro"/>
</dbReference>
<keyword evidence="3" id="KW-1185">Reference proteome</keyword>
<evidence type="ECO:0000259" key="1">
    <source>
        <dbReference type="Pfam" id="PF00665"/>
    </source>
</evidence>
<reference evidence="2" key="1">
    <citation type="submission" date="2021-04" db="EMBL/GenBank/DDBJ databases">
        <title>Genome based classification of Actinospica acidithermotolerans sp. nov., an actinobacterium isolated from an Indonesian hot spring.</title>
        <authorList>
            <person name="Kusuma A.B."/>
            <person name="Putra K.E."/>
            <person name="Nafisah S."/>
            <person name="Loh J."/>
            <person name="Nouioui I."/>
            <person name="Goodfellow M."/>
        </authorList>
    </citation>
    <scope>NUCLEOTIDE SEQUENCE</scope>
    <source>
        <strain evidence="2">CSCA 57</strain>
    </source>
</reference>
<gene>
    <name evidence="2" type="ORF">KDL01_18095</name>
</gene>
<dbReference type="Pfam" id="PF00665">
    <property type="entry name" value="rve"/>
    <property type="match status" value="1"/>
</dbReference>
<sequence length="75" mass="8485">MCMATVIDLFSWRLIGWSIADRHRAELVREALAAAVAARGVTFHSDRGSEYTRAWSLTTAQIRVYKVHGASRFVF</sequence>
<feature type="domain" description="Integrase catalytic" evidence="1">
    <location>
        <begin position="2"/>
        <end position="64"/>
    </location>
</feature>
<dbReference type="Proteomes" id="UP000675781">
    <property type="component" value="Unassembled WGS sequence"/>
</dbReference>